<evidence type="ECO:0000256" key="2">
    <source>
        <dbReference type="ARBA" id="ARBA00009085"/>
    </source>
</evidence>
<feature type="region of interest" description="Disordered" evidence="8">
    <location>
        <begin position="814"/>
        <end position="936"/>
    </location>
</feature>
<feature type="compositionally biased region" description="Low complexity" evidence="8">
    <location>
        <begin position="59"/>
        <end position="69"/>
    </location>
</feature>
<dbReference type="EC" id="3.4.19.12" evidence="3"/>
<keyword evidence="12" id="KW-1185">Reference proteome</keyword>
<reference evidence="11" key="1">
    <citation type="submission" date="2023-03" db="EMBL/GenBank/DDBJ databases">
        <title>Massive genome expansion in bonnet fungi (Mycena s.s.) driven by repeated elements and novel gene families across ecological guilds.</title>
        <authorList>
            <consortium name="Lawrence Berkeley National Laboratory"/>
            <person name="Harder C.B."/>
            <person name="Miyauchi S."/>
            <person name="Viragh M."/>
            <person name="Kuo A."/>
            <person name="Thoen E."/>
            <person name="Andreopoulos B."/>
            <person name="Lu D."/>
            <person name="Skrede I."/>
            <person name="Drula E."/>
            <person name="Henrissat B."/>
            <person name="Morin E."/>
            <person name="Kohler A."/>
            <person name="Barry K."/>
            <person name="LaButti K."/>
            <person name="Morin E."/>
            <person name="Salamov A."/>
            <person name="Lipzen A."/>
            <person name="Mereny Z."/>
            <person name="Hegedus B."/>
            <person name="Baldrian P."/>
            <person name="Stursova M."/>
            <person name="Weitz H."/>
            <person name="Taylor A."/>
            <person name="Grigoriev I.V."/>
            <person name="Nagy L.G."/>
            <person name="Martin F."/>
            <person name="Kauserud H."/>
        </authorList>
    </citation>
    <scope>NUCLEOTIDE SEQUENCE</scope>
    <source>
        <strain evidence="11">CBHHK182m</strain>
    </source>
</reference>
<evidence type="ECO:0000256" key="4">
    <source>
        <dbReference type="ARBA" id="ARBA00022670"/>
    </source>
</evidence>
<gene>
    <name evidence="11" type="ORF">B0H16DRAFT_169623</name>
</gene>
<dbReference type="PROSITE" id="PS00973">
    <property type="entry name" value="USP_2"/>
    <property type="match status" value="1"/>
</dbReference>
<protein>
    <recommendedName>
        <fullName evidence="3">ubiquitinyl hydrolase 1</fullName>
        <ecNumber evidence="3">3.4.19.12</ecNumber>
    </recommendedName>
</protein>
<evidence type="ECO:0000256" key="9">
    <source>
        <dbReference type="SAM" id="Phobius"/>
    </source>
</evidence>
<dbReference type="InterPro" id="IPR050164">
    <property type="entry name" value="Peptidase_C19"/>
</dbReference>
<feature type="compositionally biased region" description="Low complexity" evidence="8">
    <location>
        <begin position="914"/>
        <end position="923"/>
    </location>
</feature>
<keyword evidence="7" id="KW-0788">Thiol protease</keyword>
<feature type="transmembrane region" description="Helical" evidence="9">
    <location>
        <begin position="40"/>
        <end position="57"/>
    </location>
</feature>
<feature type="domain" description="USP" evidence="10">
    <location>
        <begin position="120"/>
        <end position="702"/>
    </location>
</feature>
<evidence type="ECO:0000256" key="3">
    <source>
        <dbReference type="ARBA" id="ARBA00012759"/>
    </source>
</evidence>
<comment type="similarity">
    <text evidence="2">Belongs to the peptidase C19 family.</text>
</comment>
<evidence type="ECO:0000256" key="1">
    <source>
        <dbReference type="ARBA" id="ARBA00000707"/>
    </source>
</evidence>
<name>A0AAD7JXM0_9AGAR</name>
<feature type="region of interest" description="Disordered" evidence="8">
    <location>
        <begin position="515"/>
        <end position="543"/>
    </location>
</feature>
<dbReference type="Gene3D" id="3.90.70.10">
    <property type="entry name" value="Cysteine proteinases"/>
    <property type="match status" value="2"/>
</dbReference>
<sequence>MPSPAVLLPVLQQTAPLLVLVLVPLFALRIFAFLRPRLGFLVRILALGMALLGWLGLGSSSSPSPSSLLDNENEDERRRKKAGGRVRTRADQVANRTKSKTTSTGGSSVGAEDTLDARFPGLVNMSGTHCFMNSTLQALASLHALPPYLLAIRARAEATDVPTPVVDALLDLLAQLNTPSSSSALRPVALVEALCTPLVCAPATSELDAYPTNSTSSKTAKHLNDTFSSALTAFWDARGAATVPTGSSTKATALLASHEHQDAQELFQLLSECVREEAARVGKEGGGRGIAAVATGAATSSSSAPGAASSIAFPASGGVGLAAALDDEVIKPSTKDDVWHPPPSPFDGLTATRRACVRCGYTAAIRHFSFDSVQLALDLGAGGGGWGGASLSALLASYTALEVLHDCPCRRCALRATARRLAEEVAKLESGSGSGGGGGEQINGMIVTNGHLGNGHHADDHDDAGKEREHRKEKEHGKEQPTPSRLRRLKAVRRMEARVRWALEAGRIEEEELEGEWEAVESGGGGMLRSGSGSGSGSGGGDALKGVRIERVAGGVCTRQSMLGRPPPILALHINRSVHTGLRTVKNGARVAGGRWEGGANDTEKMEKGKGVEECLYRLSAVVCHYGQHAFGHYVCYRRAPVAVSSSTTPFSADSTHAPAPPTREGTGAGWLRISDARVDRVGVEAVLAEGSSVFMLYYERVVPDSSSSTSTIAKMMTASVSAPLASLHAPTSTPTLPISSSMPSLPTVTAVYAGAGALEGEADSAETLRPGQFAGVHAPAVNADSRGGSASGMAGLLEAPKARVVRSVSLGMGRGVRRGGVGSSESSLRSVSPSSSFVSVASSLAPEAEGEGDGGVPGTPRARAVEQSGEEVDVIVLSPEKGDDRAEDATTLPTPPPTPRSTVSPSPPPPSSTPSASPSPTKTQKRKKKKGGKGE</sequence>
<feature type="compositionally biased region" description="Gly residues" evidence="8">
    <location>
        <begin position="522"/>
        <end position="543"/>
    </location>
</feature>
<feature type="region of interest" description="Disordered" evidence="8">
    <location>
        <begin position="427"/>
        <end position="486"/>
    </location>
</feature>
<evidence type="ECO:0000313" key="11">
    <source>
        <dbReference type="EMBL" id="KAJ7772434.1"/>
    </source>
</evidence>
<dbReference type="EMBL" id="JARKIB010000014">
    <property type="protein sequence ID" value="KAJ7772434.1"/>
    <property type="molecule type" value="Genomic_DNA"/>
</dbReference>
<dbReference type="Pfam" id="PF00443">
    <property type="entry name" value="UCH"/>
    <property type="match status" value="1"/>
</dbReference>
<proteinExistence type="inferred from homology"/>
<organism evidence="11 12">
    <name type="scientific">Mycena metata</name>
    <dbReference type="NCBI Taxonomy" id="1033252"/>
    <lineage>
        <taxon>Eukaryota</taxon>
        <taxon>Fungi</taxon>
        <taxon>Dikarya</taxon>
        <taxon>Basidiomycota</taxon>
        <taxon>Agaricomycotina</taxon>
        <taxon>Agaricomycetes</taxon>
        <taxon>Agaricomycetidae</taxon>
        <taxon>Agaricales</taxon>
        <taxon>Marasmiineae</taxon>
        <taxon>Mycenaceae</taxon>
        <taxon>Mycena</taxon>
    </lineage>
</organism>
<dbReference type="GO" id="GO:0005634">
    <property type="term" value="C:nucleus"/>
    <property type="evidence" value="ECO:0007669"/>
    <property type="project" value="TreeGrafter"/>
</dbReference>
<dbReference type="PANTHER" id="PTHR24006">
    <property type="entry name" value="UBIQUITIN CARBOXYL-TERMINAL HYDROLASE"/>
    <property type="match status" value="1"/>
</dbReference>
<keyword evidence="9" id="KW-0812">Transmembrane</keyword>
<evidence type="ECO:0000256" key="8">
    <source>
        <dbReference type="SAM" id="MobiDB-lite"/>
    </source>
</evidence>
<feature type="region of interest" description="Disordered" evidence="8">
    <location>
        <begin position="59"/>
        <end position="112"/>
    </location>
</feature>
<evidence type="ECO:0000256" key="6">
    <source>
        <dbReference type="ARBA" id="ARBA00022801"/>
    </source>
</evidence>
<keyword evidence="4" id="KW-0645">Protease</keyword>
<feature type="compositionally biased region" description="Basic and acidic residues" evidence="8">
    <location>
        <begin position="456"/>
        <end position="479"/>
    </location>
</feature>
<feature type="compositionally biased region" description="Basic residues" evidence="8">
    <location>
        <begin position="924"/>
        <end position="936"/>
    </location>
</feature>
<comment type="catalytic activity">
    <reaction evidence="1">
        <text>Thiol-dependent hydrolysis of ester, thioester, amide, peptide and isopeptide bonds formed by the C-terminal Gly of ubiquitin (a 76-residue protein attached to proteins as an intracellular targeting signal).</text>
        <dbReference type="EC" id="3.4.19.12"/>
    </reaction>
</comment>
<dbReference type="PROSITE" id="PS50235">
    <property type="entry name" value="USP_3"/>
    <property type="match status" value="1"/>
</dbReference>
<dbReference type="GO" id="GO:0005829">
    <property type="term" value="C:cytosol"/>
    <property type="evidence" value="ECO:0007669"/>
    <property type="project" value="TreeGrafter"/>
</dbReference>
<dbReference type="SUPFAM" id="SSF54001">
    <property type="entry name" value="Cysteine proteinases"/>
    <property type="match status" value="1"/>
</dbReference>
<feature type="region of interest" description="Disordered" evidence="8">
    <location>
        <begin position="648"/>
        <end position="669"/>
    </location>
</feature>
<evidence type="ECO:0000259" key="10">
    <source>
        <dbReference type="PROSITE" id="PS50235"/>
    </source>
</evidence>
<evidence type="ECO:0000313" key="12">
    <source>
        <dbReference type="Proteomes" id="UP001215598"/>
    </source>
</evidence>
<feature type="compositionally biased region" description="Basic residues" evidence="8">
    <location>
        <begin position="78"/>
        <end position="87"/>
    </location>
</feature>
<feature type="compositionally biased region" description="Pro residues" evidence="8">
    <location>
        <begin position="894"/>
        <end position="913"/>
    </location>
</feature>
<feature type="compositionally biased region" description="Low complexity" evidence="8">
    <location>
        <begin position="824"/>
        <end position="845"/>
    </location>
</feature>
<dbReference type="InterPro" id="IPR038765">
    <property type="entry name" value="Papain-like_cys_pep_sf"/>
</dbReference>
<dbReference type="PANTHER" id="PTHR24006:SF888">
    <property type="entry name" value="UBIQUITIN CARBOXYL-TERMINAL HYDROLASE 30"/>
    <property type="match status" value="1"/>
</dbReference>
<keyword evidence="9" id="KW-0472">Membrane</keyword>
<dbReference type="InterPro" id="IPR001394">
    <property type="entry name" value="Peptidase_C19_UCH"/>
</dbReference>
<dbReference type="InterPro" id="IPR028889">
    <property type="entry name" value="USP"/>
</dbReference>
<keyword evidence="5" id="KW-0833">Ubl conjugation pathway</keyword>
<dbReference type="Proteomes" id="UP001215598">
    <property type="component" value="Unassembled WGS sequence"/>
</dbReference>
<dbReference type="InterPro" id="IPR018200">
    <property type="entry name" value="USP_CS"/>
</dbReference>
<keyword evidence="6" id="KW-0378">Hydrolase</keyword>
<dbReference type="GO" id="GO:0016579">
    <property type="term" value="P:protein deubiquitination"/>
    <property type="evidence" value="ECO:0007669"/>
    <property type="project" value="InterPro"/>
</dbReference>
<keyword evidence="9" id="KW-1133">Transmembrane helix</keyword>
<evidence type="ECO:0000256" key="7">
    <source>
        <dbReference type="ARBA" id="ARBA00022807"/>
    </source>
</evidence>
<feature type="compositionally biased region" description="Gly residues" evidence="8">
    <location>
        <begin position="432"/>
        <end position="441"/>
    </location>
</feature>
<accession>A0AAD7JXM0</accession>
<feature type="compositionally biased region" description="Gly residues" evidence="8">
    <location>
        <begin position="814"/>
        <end position="823"/>
    </location>
</feature>
<evidence type="ECO:0000256" key="5">
    <source>
        <dbReference type="ARBA" id="ARBA00022786"/>
    </source>
</evidence>
<dbReference type="GO" id="GO:0004843">
    <property type="term" value="F:cysteine-type deubiquitinase activity"/>
    <property type="evidence" value="ECO:0007669"/>
    <property type="project" value="UniProtKB-EC"/>
</dbReference>
<comment type="caution">
    <text evidence="11">The sequence shown here is derived from an EMBL/GenBank/DDBJ whole genome shotgun (WGS) entry which is preliminary data.</text>
</comment>
<dbReference type="AlphaFoldDB" id="A0AAD7JXM0"/>
<feature type="transmembrane region" description="Helical" evidence="9">
    <location>
        <begin position="6"/>
        <end position="28"/>
    </location>
</feature>
<dbReference type="GO" id="GO:0006508">
    <property type="term" value="P:proteolysis"/>
    <property type="evidence" value="ECO:0007669"/>
    <property type="project" value="UniProtKB-KW"/>
</dbReference>